<dbReference type="AlphaFoldDB" id="A0AAD7IFM4"/>
<organism evidence="1 2">
    <name type="scientific">Mycena maculata</name>
    <dbReference type="NCBI Taxonomy" id="230809"/>
    <lineage>
        <taxon>Eukaryota</taxon>
        <taxon>Fungi</taxon>
        <taxon>Dikarya</taxon>
        <taxon>Basidiomycota</taxon>
        <taxon>Agaricomycotina</taxon>
        <taxon>Agaricomycetes</taxon>
        <taxon>Agaricomycetidae</taxon>
        <taxon>Agaricales</taxon>
        <taxon>Marasmiineae</taxon>
        <taxon>Mycenaceae</taxon>
        <taxon>Mycena</taxon>
    </lineage>
</organism>
<dbReference type="EMBL" id="JARJLG010000120">
    <property type="protein sequence ID" value="KAJ7741991.1"/>
    <property type="molecule type" value="Genomic_DNA"/>
</dbReference>
<sequence>MEFQELPEDNVRSIFSFCDYAVLAVGRTNKYLRRLTLEKPVWVDLVQSLRRKGFIDHLSLSEIQSQSQEALVALVKSLATGPASWTAPIKPKPSFLARFRSSQPRQSRAEISTQFSIHPGILPGYGPVELLAGGEYVLMDHVGATLSCWSVRDDRLVWSYDKRDPYSRVEFSAEVVDGGTST</sequence>
<comment type="caution">
    <text evidence="1">The sequence shown here is derived from an EMBL/GenBank/DDBJ whole genome shotgun (WGS) entry which is preliminary data.</text>
</comment>
<evidence type="ECO:0000313" key="1">
    <source>
        <dbReference type="EMBL" id="KAJ7741991.1"/>
    </source>
</evidence>
<reference evidence="1" key="1">
    <citation type="submission" date="2023-03" db="EMBL/GenBank/DDBJ databases">
        <title>Massive genome expansion in bonnet fungi (Mycena s.s.) driven by repeated elements and novel gene families across ecological guilds.</title>
        <authorList>
            <consortium name="Lawrence Berkeley National Laboratory"/>
            <person name="Harder C.B."/>
            <person name="Miyauchi S."/>
            <person name="Viragh M."/>
            <person name="Kuo A."/>
            <person name="Thoen E."/>
            <person name="Andreopoulos B."/>
            <person name="Lu D."/>
            <person name="Skrede I."/>
            <person name="Drula E."/>
            <person name="Henrissat B."/>
            <person name="Morin E."/>
            <person name="Kohler A."/>
            <person name="Barry K."/>
            <person name="LaButti K."/>
            <person name="Morin E."/>
            <person name="Salamov A."/>
            <person name="Lipzen A."/>
            <person name="Mereny Z."/>
            <person name="Hegedus B."/>
            <person name="Baldrian P."/>
            <person name="Stursova M."/>
            <person name="Weitz H."/>
            <person name="Taylor A."/>
            <person name="Grigoriev I.V."/>
            <person name="Nagy L.G."/>
            <person name="Martin F."/>
            <person name="Kauserud H."/>
        </authorList>
    </citation>
    <scope>NUCLEOTIDE SEQUENCE</scope>
    <source>
        <strain evidence="1">CBHHK188m</strain>
    </source>
</reference>
<proteinExistence type="predicted"/>
<accession>A0AAD7IFM4</accession>
<name>A0AAD7IFM4_9AGAR</name>
<evidence type="ECO:0008006" key="3">
    <source>
        <dbReference type="Google" id="ProtNLM"/>
    </source>
</evidence>
<dbReference type="Proteomes" id="UP001215280">
    <property type="component" value="Unassembled WGS sequence"/>
</dbReference>
<gene>
    <name evidence="1" type="ORF">DFH07DRAFT_964764</name>
</gene>
<keyword evidence="2" id="KW-1185">Reference proteome</keyword>
<evidence type="ECO:0000313" key="2">
    <source>
        <dbReference type="Proteomes" id="UP001215280"/>
    </source>
</evidence>
<protein>
    <recommendedName>
        <fullName evidence="3">F-box domain-containing protein</fullName>
    </recommendedName>
</protein>